<keyword evidence="3" id="KW-1185">Reference proteome</keyword>
<sequence length="40" mass="4478">MSPPLSRLNQNIIRCPGGYFLPAGTYTAYFIFLIAKEGAW</sequence>
<comment type="caution">
    <text evidence="2">The sequence shown here is derived from an EMBL/GenBank/DDBJ whole genome shotgun (WGS) entry which is preliminary data.</text>
</comment>
<evidence type="ECO:0000313" key="2">
    <source>
        <dbReference type="EMBL" id="GBF35036.1"/>
    </source>
</evidence>
<dbReference type="EMBL" id="BFAV01000157">
    <property type="protein sequence ID" value="GBF35036.1"/>
    <property type="molecule type" value="Genomic_DNA"/>
</dbReference>
<keyword evidence="1" id="KW-0812">Transmembrane</keyword>
<organism evidence="2 3">
    <name type="scientific">Desulfocucumis palustris</name>
    <dbReference type="NCBI Taxonomy" id="1898651"/>
    <lineage>
        <taxon>Bacteria</taxon>
        <taxon>Bacillati</taxon>
        <taxon>Bacillota</taxon>
        <taxon>Clostridia</taxon>
        <taxon>Eubacteriales</taxon>
        <taxon>Desulfocucumaceae</taxon>
        <taxon>Desulfocucumis</taxon>
    </lineage>
</organism>
<accession>A0A2L2XL58</accession>
<feature type="transmembrane region" description="Helical" evidence="1">
    <location>
        <begin position="12"/>
        <end position="35"/>
    </location>
</feature>
<evidence type="ECO:0000313" key="3">
    <source>
        <dbReference type="Proteomes" id="UP000239549"/>
    </source>
</evidence>
<keyword evidence="1" id="KW-0472">Membrane</keyword>
<dbReference type="Proteomes" id="UP000239549">
    <property type="component" value="Unassembled WGS sequence"/>
</dbReference>
<name>A0A2L2XL58_9FIRM</name>
<protein>
    <submittedName>
        <fullName evidence="2">Uncharacterized protein</fullName>
    </submittedName>
</protein>
<reference evidence="3" key="1">
    <citation type="submission" date="2018-02" db="EMBL/GenBank/DDBJ databases">
        <title>Genome sequence of Desulfocucumis palustris strain NAW-5.</title>
        <authorList>
            <person name="Watanabe M."/>
            <person name="Kojima H."/>
            <person name="Fukui M."/>
        </authorList>
    </citation>
    <scope>NUCLEOTIDE SEQUENCE [LARGE SCALE GENOMIC DNA]</scope>
    <source>
        <strain evidence="3">NAW-5</strain>
    </source>
</reference>
<keyword evidence="1" id="KW-1133">Transmembrane helix</keyword>
<evidence type="ECO:0000256" key="1">
    <source>
        <dbReference type="SAM" id="Phobius"/>
    </source>
</evidence>
<dbReference type="AlphaFoldDB" id="A0A2L2XL58"/>
<proteinExistence type="predicted"/>
<gene>
    <name evidence="2" type="ORF">DCCM_4157</name>
</gene>